<comment type="caution">
    <text evidence="1">The sequence shown here is derived from an EMBL/GenBank/DDBJ whole genome shotgun (WGS) entry which is preliminary data.</text>
</comment>
<keyword evidence="2" id="KW-1185">Reference proteome</keyword>
<protein>
    <submittedName>
        <fullName evidence="1">Uncharacterized protein</fullName>
    </submittedName>
</protein>
<evidence type="ECO:0000313" key="1">
    <source>
        <dbReference type="EMBL" id="GFZ33813.1"/>
    </source>
</evidence>
<proteinExistence type="predicted"/>
<evidence type="ECO:0000313" key="2">
    <source>
        <dbReference type="Proteomes" id="UP000663802"/>
    </source>
</evidence>
<dbReference type="EMBL" id="BMBA01000007">
    <property type="protein sequence ID" value="GFZ33813.1"/>
    <property type="molecule type" value="Genomic_DNA"/>
</dbReference>
<gene>
    <name evidence="1" type="ORF">CSC2_43390</name>
</gene>
<accession>A0ABQ1EGY9</accession>
<name>A0ABQ1EGY9_9CLOT</name>
<sequence length="97" mass="11393">MVAIHFFIIITLGGFNIKRKKSSKPYMASDNSEVSELRYKQTLEADNRALWVIYNSLASYVLFSFYPYECPIFPPVNSFNNKFENNKINDLLKRQDE</sequence>
<organism evidence="1 2">
    <name type="scientific">Clostridium zeae</name>
    <dbReference type="NCBI Taxonomy" id="2759022"/>
    <lineage>
        <taxon>Bacteria</taxon>
        <taxon>Bacillati</taxon>
        <taxon>Bacillota</taxon>
        <taxon>Clostridia</taxon>
        <taxon>Eubacteriales</taxon>
        <taxon>Clostridiaceae</taxon>
        <taxon>Clostridium</taxon>
    </lineage>
</organism>
<dbReference type="Proteomes" id="UP000663802">
    <property type="component" value="Unassembled WGS sequence"/>
</dbReference>
<reference evidence="1 2" key="1">
    <citation type="journal article" date="2021" name="Int. J. Syst. Evol. Microbiol.">
        <title>Clostridium zeae sp. nov., isolated from corn silage.</title>
        <authorList>
            <person name="Kobayashi H."/>
            <person name="Tanizawa Y."/>
            <person name="Yagura M."/>
            <person name="Sakamoto M."/>
            <person name="Ohkuma M."/>
            <person name="Tohno M."/>
        </authorList>
    </citation>
    <scope>NUCLEOTIDE SEQUENCE [LARGE SCALE GENOMIC DNA]</scope>
    <source>
        <strain evidence="1 2">CSC2</strain>
    </source>
</reference>